<proteinExistence type="predicted"/>
<reference evidence="2 3" key="1">
    <citation type="submission" date="2008-07" db="EMBL/GenBank/DDBJ databases">
        <authorList>
            <person name="El-Sayed N."/>
            <person name="Caler E."/>
            <person name="Inman J."/>
            <person name="Amedeo P."/>
            <person name="Hass B."/>
            <person name="Wortman J."/>
        </authorList>
    </citation>
    <scope>NUCLEOTIDE SEQUENCE [LARGE SCALE GENOMIC DNA]</scope>
    <source>
        <strain evidence="3">ATCC 50983 / TXsc</strain>
    </source>
</reference>
<dbReference type="AlphaFoldDB" id="C5LHQ5"/>
<feature type="compositionally biased region" description="Polar residues" evidence="1">
    <location>
        <begin position="45"/>
        <end position="57"/>
    </location>
</feature>
<keyword evidence="3" id="KW-1185">Reference proteome</keyword>
<feature type="compositionally biased region" description="Low complexity" evidence="1">
    <location>
        <begin position="7"/>
        <end position="27"/>
    </location>
</feature>
<organism evidence="3">
    <name type="scientific">Perkinsus marinus (strain ATCC 50983 / TXsc)</name>
    <dbReference type="NCBI Taxonomy" id="423536"/>
    <lineage>
        <taxon>Eukaryota</taxon>
        <taxon>Sar</taxon>
        <taxon>Alveolata</taxon>
        <taxon>Perkinsozoa</taxon>
        <taxon>Perkinsea</taxon>
        <taxon>Perkinsida</taxon>
        <taxon>Perkinsidae</taxon>
        <taxon>Perkinsus</taxon>
    </lineage>
</organism>
<dbReference type="RefSeq" id="XP_002771843.1">
    <property type="nucleotide sequence ID" value="XM_002771797.1"/>
</dbReference>
<evidence type="ECO:0000313" key="3">
    <source>
        <dbReference type="Proteomes" id="UP000007800"/>
    </source>
</evidence>
<gene>
    <name evidence="2" type="ORF">Pmar_PMAR022956</name>
</gene>
<dbReference type="InParanoid" id="C5LHQ5"/>
<feature type="non-terminal residue" evidence="2">
    <location>
        <position position="57"/>
    </location>
</feature>
<evidence type="ECO:0000313" key="2">
    <source>
        <dbReference type="EMBL" id="EER03659.1"/>
    </source>
</evidence>
<dbReference type="GeneID" id="9048076"/>
<name>C5LHQ5_PERM5</name>
<protein>
    <submittedName>
        <fullName evidence="2">Uncharacterized protein</fullName>
    </submittedName>
</protein>
<accession>C5LHQ5</accession>
<feature type="region of interest" description="Disordered" evidence="1">
    <location>
        <begin position="1"/>
        <end position="57"/>
    </location>
</feature>
<dbReference type="EMBL" id="GG682149">
    <property type="protein sequence ID" value="EER03659.1"/>
    <property type="molecule type" value="Genomic_DNA"/>
</dbReference>
<dbReference type="Proteomes" id="UP000007800">
    <property type="component" value="Unassembled WGS sequence"/>
</dbReference>
<sequence>VEIVEDPITSLSPPSTPSECKSSSPSDTSERRASVTEGSPAGVGQDTSPVQSSTPSE</sequence>
<feature type="non-terminal residue" evidence="2">
    <location>
        <position position="1"/>
    </location>
</feature>
<evidence type="ECO:0000256" key="1">
    <source>
        <dbReference type="SAM" id="MobiDB-lite"/>
    </source>
</evidence>